<dbReference type="Pfam" id="PF05974">
    <property type="entry name" value="DUF892"/>
    <property type="match status" value="1"/>
</dbReference>
<name>A0AAE6JL99_9SPHI</name>
<dbReference type="AlphaFoldDB" id="A0AAE6JL99"/>
<dbReference type="SUPFAM" id="SSF47240">
    <property type="entry name" value="Ferritin-like"/>
    <property type="match status" value="1"/>
</dbReference>
<dbReference type="InterPro" id="IPR009078">
    <property type="entry name" value="Ferritin-like_SF"/>
</dbReference>
<dbReference type="InterPro" id="IPR012347">
    <property type="entry name" value="Ferritin-like"/>
</dbReference>
<evidence type="ECO:0000313" key="2">
    <source>
        <dbReference type="Proteomes" id="UP000250557"/>
    </source>
</evidence>
<reference evidence="1 2" key="1">
    <citation type="submission" date="2019-08" db="EMBL/GenBank/DDBJ databases">
        <title>Comparative genome analysis confer to the adaptation heavy metal polluted environment.</title>
        <authorList>
            <person name="Li Y."/>
        </authorList>
    </citation>
    <scope>NUCLEOTIDE SEQUENCE [LARGE SCALE GENOMIC DNA]</scope>
    <source>
        <strain evidence="1 2">P2</strain>
    </source>
</reference>
<organism evidence="1 2">
    <name type="scientific">Mucilaginibacter rubeus</name>
    <dbReference type="NCBI Taxonomy" id="2027860"/>
    <lineage>
        <taxon>Bacteria</taxon>
        <taxon>Pseudomonadati</taxon>
        <taxon>Bacteroidota</taxon>
        <taxon>Sphingobacteriia</taxon>
        <taxon>Sphingobacteriales</taxon>
        <taxon>Sphingobacteriaceae</taxon>
        <taxon>Mucilaginibacter</taxon>
    </lineage>
</organism>
<dbReference type="InterPro" id="IPR010287">
    <property type="entry name" value="DUF892_YciF-like"/>
</dbReference>
<proteinExistence type="predicted"/>
<evidence type="ECO:0000313" key="1">
    <source>
        <dbReference type="EMBL" id="QEM07508.1"/>
    </source>
</evidence>
<gene>
    <name evidence="1" type="ORF">DIU31_029885</name>
</gene>
<accession>A0AAE6JL99</accession>
<dbReference type="EMBL" id="CP043451">
    <property type="protein sequence ID" value="QEM07508.1"/>
    <property type="molecule type" value="Genomic_DNA"/>
</dbReference>
<sequence>MYIYLYLNNCQMPRISEQNPEDVKFENVHLKRIFLEHLNSIYFGKKHLIDFFEEIKELASLAYLKEAVQECYEATQKQLTHLDSIYSAINETPSKTTVLGIKAMTLEAYISAIKTGKTAMERDVFIVFYVQIIEGIEITYFDVLRNLAKTIGYSNSFINKPFNLAVKNKLAFEAIYKAYITEPA</sequence>
<protein>
    <submittedName>
        <fullName evidence="1">DUF892 family protein</fullName>
    </submittedName>
</protein>
<dbReference type="Proteomes" id="UP000250557">
    <property type="component" value="Chromosome"/>
</dbReference>
<dbReference type="Gene3D" id="1.20.1260.10">
    <property type="match status" value="1"/>
</dbReference>